<organism evidence="19 20">
    <name type="scientific">Veillonella seminalis</name>
    <dbReference type="NCBI Taxonomy" id="1502943"/>
    <lineage>
        <taxon>Bacteria</taxon>
        <taxon>Bacillati</taxon>
        <taxon>Bacillota</taxon>
        <taxon>Negativicutes</taxon>
        <taxon>Veillonellales</taxon>
        <taxon>Veillonellaceae</taxon>
        <taxon>Veillonella</taxon>
    </lineage>
</organism>
<gene>
    <name evidence="19" type="ORF">F8R14_03735</name>
</gene>
<dbReference type="InterPro" id="IPR002912">
    <property type="entry name" value="ACT_dom"/>
</dbReference>
<comment type="catalytic activity">
    <reaction evidence="13">
        <text>L-homoserine + NADP(+) = L-aspartate 4-semialdehyde + NADPH + H(+)</text>
        <dbReference type="Rhea" id="RHEA:15761"/>
        <dbReference type="ChEBI" id="CHEBI:15378"/>
        <dbReference type="ChEBI" id="CHEBI:57476"/>
        <dbReference type="ChEBI" id="CHEBI:57783"/>
        <dbReference type="ChEBI" id="CHEBI:58349"/>
        <dbReference type="ChEBI" id="CHEBI:537519"/>
        <dbReference type="EC" id="1.1.1.3"/>
    </reaction>
    <physiologicalReaction direction="right-to-left" evidence="13">
        <dbReference type="Rhea" id="RHEA:15763"/>
    </physiologicalReaction>
</comment>
<proteinExistence type="inferred from homology"/>
<dbReference type="GO" id="GO:0004412">
    <property type="term" value="F:homoserine dehydrogenase activity"/>
    <property type="evidence" value="ECO:0007669"/>
    <property type="project" value="UniProtKB-EC"/>
</dbReference>
<keyword evidence="8 16" id="KW-0791">Threonine biosynthesis</keyword>
<evidence type="ECO:0000256" key="3">
    <source>
        <dbReference type="ARBA" id="ARBA00005062"/>
    </source>
</evidence>
<dbReference type="InterPro" id="IPR019811">
    <property type="entry name" value="HDH_CS"/>
</dbReference>
<reference evidence="19 20" key="1">
    <citation type="submission" date="2019-09" db="EMBL/GenBank/DDBJ databases">
        <title>Draft genome sequence of 3 type strains from the CCUG.</title>
        <authorList>
            <person name="Pineiro-Iglesias B."/>
            <person name="Tunovic T."/>
            <person name="Unosson C."/>
            <person name="Inganas E."/>
            <person name="Ohlen M."/>
            <person name="Cardew S."/>
            <person name="Jensie-Markopoulos S."/>
            <person name="Salva-Serra F."/>
            <person name="Jaen-Luchoro D."/>
            <person name="Karlsson R."/>
            <person name="Svensson-Stadler L."/>
            <person name="Chun J."/>
            <person name="Moore E."/>
        </authorList>
    </citation>
    <scope>NUCLEOTIDE SEQUENCE [LARGE SCALE GENOMIC DNA]</scope>
    <source>
        <strain evidence="19 20">CCUG 65427</strain>
    </source>
</reference>
<keyword evidence="7 16" id="KW-0028">Amino-acid biosynthesis</keyword>
<feature type="domain" description="ACT" evidence="18">
    <location>
        <begin position="351"/>
        <end position="425"/>
    </location>
</feature>
<dbReference type="GO" id="GO:0009086">
    <property type="term" value="P:methionine biosynthetic process"/>
    <property type="evidence" value="ECO:0007669"/>
    <property type="project" value="UniProtKB-KW"/>
</dbReference>
<keyword evidence="12 16" id="KW-0486">Methionine biosynthesis</keyword>
<dbReference type="GeneID" id="83055475"/>
<dbReference type="Gene3D" id="3.40.50.720">
    <property type="entry name" value="NAD(P)-binding Rossmann-like Domain"/>
    <property type="match status" value="1"/>
</dbReference>
<sequence>MEQVNVALLGFGTVGQGTFELLVKNNELIANRTGIAIKVTKIFVRNIDKYSHITLPEGTHFTNDVAEIFDDASIQVIVEVMGGLTFARECIEKALNAKKSVVTANKDLLAEAGPYLLDLAVKNGVDLRYEASVLGGIPIIRTLYESLGGNKITEVVGILNGTTNFILSNMTEKGAGYAEVLAEAQKLGYAEADPTADVEGLDAARKLAILSSIAFNRRIFFEDVSVEGITKIDATDIAFGKEFGYTIKLLGIAKETKKGLSLNVHPSFISSNHPLASVRGSYNALYVKGNGIDDAMFYGRGAGSLPTGSSVVSDIMEIAKNIHTNNLGQLKPFYYFEKNLYASGKIESSYYIRILVDNSTGVLAKVASKLAEQRISVQAVTQRNENETTSTLAIVTSSCPRSYISNVINAFNNLRVVREVGSVIPIMTD</sequence>
<dbReference type="InterPro" id="IPR036291">
    <property type="entry name" value="NAD(P)-bd_dom_sf"/>
</dbReference>
<dbReference type="NCBIfam" id="NF004976">
    <property type="entry name" value="PRK06349.1"/>
    <property type="match status" value="1"/>
</dbReference>
<feature type="binding site" evidence="15">
    <location>
        <position position="106"/>
    </location>
    <ligand>
        <name>NADPH</name>
        <dbReference type="ChEBI" id="CHEBI:57783"/>
    </ligand>
</feature>
<evidence type="ECO:0000256" key="13">
    <source>
        <dbReference type="ARBA" id="ARBA00048841"/>
    </source>
</evidence>
<dbReference type="AlphaFoldDB" id="A0A833CBX9"/>
<evidence type="ECO:0000256" key="7">
    <source>
        <dbReference type="ARBA" id="ARBA00022605"/>
    </source>
</evidence>
<dbReference type="SUPFAM" id="SSF51735">
    <property type="entry name" value="NAD(P)-binding Rossmann-fold domains"/>
    <property type="match status" value="1"/>
</dbReference>
<dbReference type="SUPFAM" id="SSF55021">
    <property type="entry name" value="ACT-like"/>
    <property type="match status" value="1"/>
</dbReference>
<dbReference type="EMBL" id="WBKH01000003">
    <property type="protein sequence ID" value="KAB1479325.1"/>
    <property type="molecule type" value="Genomic_DNA"/>
</dbReference>
<evidence type="ECO:0000256" key="1">
    <source>
        <dbReference type="ARBA" id="ARBA00001920"/>
    </source>
</evidence>
<dbReference type="Gene3D" id="3.30.360.10">
    <property type="entry name" value="Dihydrodipicolinate Reductase, domain 2"/>
    <property type="match status" value="1"/>
</dbReference>
<evidence type="ECO:0000256" key="4">
    <source>
        <dbReference type="ARBA" id="ARBA00006753"/>
    </source>
</evidence>
<dbReference type="PANTHER" id="PTHR43331:SF1">
    <property type="entry name" value="HOMOSERINE DEHYDROGENASE"/>
    <property type="match status" value="1"/>
</dbReference>
<dbReference type="InterPro" id="IPR016204">
    <property type="entry name" value="HDH"/>
</dbReference>
<dbReference type="CDD" id="cd04881">
    <property type="entry name" value="ACT_HSDH-Hom"/>
    <property type="match status" value="1"/>
</dbReference>
<dbReference type="PROSITE" id="PS01042">
    <property type="entry name" value="HOMOSER_DHGENASE"/>
    <property type="match status" value="1"/>
</dbReference>
<dbReference type="InterPro" id="IPR045865">
    <property type="entry name" value="ACT-like_dom_sf"/>
</dbReference>
<evidence type="ECO:0000256" key="10">
    <source>
        <dbReference type="ARBA" id="ARBA00023002"/>
    </source>
</evidence>
<dbReference type="SUPFAM" id="SSF55347">
    <property type="entry name" value="Glyceraldehyde-3-phosphate dehydrogenase-like, C-terminal domain"/>
    <property type="match status" value="1"/>
</dbReference>
<protein>
    <recommendedName>
        <fullName evidence="6 16">Homoserine dehydrogenase</fullName>
        <ecNumber evidence="5 16">1.1.1.3</ecNumber>
    </recommendedName>
</protein>
<dbReference type="UniPathway" id="UPA00050">
    <property type="reaction ID" value="UER00063"/>
</dbReference>
<name>A0A833CBX9_9FIRM</name>
<dbReference type="PIRSF" id="PIRSF000098">
    <property type="entry name" value="Homoser_dehydrog"/>
    <property type="match status" value="1"/>
</dbReference>
<dbReference type="GO" id="GO:0050661">
    <property type="term" value="F:NADP binding"/>
    <property type="evidence" value="ECO:0007669"/>
    <property type="project" value="InterPro"/>
</dbReference>
<dbReference type="PROSITE" id="PS51671">
    <property type="entry name" value="ACT"/>
    <property type="match status" value="1"/>
</dbReference>
<evidence type="ECO:0000256" key="9">
    <source>
        <dbReference type="ARBA" id="ARBA00022857"/>
    </source>
</evidence>
<evidence type="ECO:0000256" key="11">
    <source>
        <dbReference type="ARBA" id="ARBA00023053"/>
    </source>
</evidence>
<dbReference type="Pfam" id="PF00742">
    <property type="entry name" value="Homoserine_dh"/>
    <property type="match status" value="1"/>
</dbReference>
<evidence type="ECO:0000256" key="15">
    <source>
        <dbReference type="PIRSR" id="PIRSR000098-2"/>
    </source>
</evidence>
<evidence type="ECO:0000256" key="16">
    <source>
        <dbReference type="RuleBase" id="RU000579"/>
    </source>
</evidence>
<dbReference type="Gene3D" id="3.30.70.260">
    <property type="match status" value="1"/>
</dbReference>
<evidence type="ECO:0000256" key="6">
    <source>
        <dbReference type="ARBA" id="ARBA00013376"/>
    </source>
</evidence>
<dbReference type="Pfam" id="PF03447">
    <property type="entry name" value="NAD_binding_3"/>
    <property type="match status" value="1"/>
</dbReference>
<evidence type="ECO:0000313" key="20">
    <source>
        <dbReference type="Proteomes" id="UP000434554"/>
    </source>
</evidence>
<comment type="cofactor">
    <cofactor evidence="1">
        <name>a metal cation</name>
        <dbReference type="ChEBI" id="CHEBI:25213"/>
    </cofactor>
</comment>
<comment type="pathway">
    <text evidence="3 16">Amino-acid biosynthesis; L-methionine biosynthesis via de novo pathway; L-homoserine from L-aspartate: step 3/3.</text>
</comment>
<dbReference type="InterPro" id="IPR005106">
    <property type="entry name" value="Asp/hSer_DH_NAD-bd"/>
</dbReference>
<keyword evidence="10 16" id="KW-0560">Oxidoreductase</keyword>
<feature type="binding site" evidence="15">
    <location>
        <position position="191"/>
    </location>
    <ligand>
        <name>L-homoserine</name>
        <dbReference type="ChEBI" id="CHEBI:57476"/>
    </ligand>
</feature>
<dbReference type="FunFam" id="3.30.360.10:FF:000005">
    <property type="entry name" value="Homoserine dehydrogenase"/>
    <property type="match status" value="1"/>
</dbReference>
<evidence type="ECO:0000256" key="17">
    <source>
        <dbReference type="RuleBase" id="RU004171"/>
    </source>
</evidence>
<dbReference type="InterPro" id="IPR001342">
    <property type="entry name" value="HDH_cat"/>
</dbReference>
<accession>A0A833CBX9</accession>
<feature type="active site" description="Proton donor" evidence="14">
    <location>
        <position position="206"/>
    </location>
</feature>
<dbReference type="EC" id="1.1.1.3" evidence="5 16"/>
<evidence type="ECO:0000259" key="18">
    <source>
        <dbReference type="PROSITE" id="PS51671"/>
    </source>
</evidence>
<comment type="caution">
    <text evidence="19">The sequence shown here is derived from an EMBL/GenBank/DDBJ whole genome shotgun (WGS) entry which is preliminary data.</text>
</comment>
<dbReference type="RefSeq" id="WP_006556734.1">
    <property type="nucleotide sequence ID" value="NZ_CALMIE010000168.1"/>
</dbReference>
<keyword evidence="11" id="KW-0915">Sodium</keyword>
<evidence type="ECO:0000256" key="8">
    <source>
        <dbReference type="ARBA" id="ARBA00022697"/>
    </source>
</evidence>
<comment type="similarity">
    <text evidence="4 17">Belongs to the homoserine dehydrogenase family.</text>
</comment>
<evidence type="ECO:0000256" key="12">
    <source>
        <dbReference type="ARBA" id="ARBA00023167"/>
    </source>
</evidence>
<evidence type="ECO:0000313" key="19">
    <source>
        <dbReference type="EMBL" id="KAB1479325.1"/>
    </source>
</evidence>
<dbReference type="GO" id="GO:0009088">
    <property type="term" value="P:threonine biosynthetic process"/>
    <property type="evidence" value="ECO:0007669"/>
    <property type="project" value="UniProtKB-UniPathway"/>
</dbReference>
<evidence type="ECO:0000256" key="2">
    <source>
        <dbReference type="ARBA" id="ARBA00005056"/>
    </source>
</evidence>
<comment type="pathway">
    <text evidence="2 16">Amino-acid biosynthesis; L-threonine biosynthesis; L-threonine from L-aspartate: step 3/5.</text>
</comment>
<dbReference type="Proteomes" id="UP000434554">
    <property type="component" value="Unassembled WGS sequence"/>
</dbReference>
<evidence type="ECO:0000256" key="5">
    <source>
        <dbReference type="ARBA" id="ARBA00013213"/>
    </source>
</evidence>
<evidence type="ECO:0000256" key="14">
    <source>
        <dbReference type="PIRSR" id="PIRSR000098-1"/>
    </source>
</evidence>
<dbReference type="PANTHER" id="PTHR43331">
    <property type="entry name" value="HOMOSERINE DEHYDROGENASE"/>
    <property type="match status" value="1"/>
</dbReference>
<keyword evidence="9 15" id="KW-0521">NADP</keyword>
<dbReference type="UniPathway" id="UPA00051">
    <property type="reaction ID" value="UER00465"/>
</dbReference>